<evidence type="ECO:0000256" key="1">
    <source>
        <dbReference type="ARBA" id="ARBA00022553"/>
    </source>
</evidence>
<dbReference type="GO" id="GO:0005829">
    <property type="term" value="C:cytosol"/>
    <property type="evidence" value="ECO:0007669"/>
    <property type="project" value="TreeGrafter"/>
</dbReference>
<dbReference type="SMART" id="SM00448">
    <property type="entry name" value="REC"/>
    <property type="match status" value="1"/>
</dbReference>
<keyword evidence="1 6" id="KW-0597">Phosphoprotein</keyword>
<dbReference type="GO" id="GO:0000156">
    <property type="term" value="F:phosphorelay response regulator activity"/>
    <property type="evidence" value="ECO:0007669"/>
    <property type="project" value="TreeGrafter"/>
</dbReference>
<comment type="caution">
    <text evidence="10">The sequence shown here is derived from an EMBL/GenBank/DDBJ whole genome shotgun (WGS) entry which is preliminary data.</text>
</comment>
<dbReference type="SUPFAM" id="SSF52172">
    <property type="entry name" value="CheY-like"/>
    <property type="match status" value="1"/>
</dbReference>
<dbReference type="Gene3D" id="3.40.50.2300">
    <property type="match status" value="1"/>
</dbReference>
<protein>
    <submittedName>
        <fullName evidence="10">Two-component system OmpR family response regulator</fullName>
    </submittedName>
</protein>
<feature type="domain" description="OmpR/PhoB-type" evidence="9">
    <location>
        <begin position="132"/>
        <end position="226"/>
    </location>
</feature>
<dbReference type="SMART" id="SM00862">
    <property type="entry name" value="Trans_reg_C"/>
    <property type="match status" value="1"/>
</dbReference>
<dbReference type="Pfam" id="PF00072">
    <property type="entry name" value="Response_reg"/>
    <property type="match status" value="1"/>
</dbReference>
<dbReference type="RefSeq" id="WP_281389486.1">
    <property type="nucleotide sequence ID" value="NZ_BAABAM010000001.1"/>
</dbReference>
<feature type="domain" description="Response regulatory" evidence="8">
    <location>
        <begin position="7"/>
        <end position="121"/>
    </location>
</feature>
<organism evidence="10 11">
    <name type="scientific">Nonomuraea soli</name>
    <dbReference type="NCBI Taxonomy" id="1032476"/>
    <lineage>
        <taxon>Bacteria</taxon>
        <taxon>Bacillati</taxon>
        <taxon>Actinomycetota</taxon>
        <taxon>Actinomycetes</taxon>
        <taxon>Streptosporangiales</taxon>
        <taxon>Streptosporangiaceae</taxon>
        <taxon>Nonomuraea</taxon>
    </lineage>
</organism>
<gene>
    <name evidence="10" type="ORF">HNR30_001222</name>
</gene>
<accession>A0A7W0CEX0</accession>
<keyword evidence="4 7" id="KW-0238">DNA-binding</keyword>
<proteinExistence type="predicted"/>
<evidence type="ECO:0000259" key="8">
    <source>
        <dbReference type="PROSITE" id="PS50110"/>
    </source>
</evidence>
<reference evidence="10 11" key="1">
    <citation type="submission" date="2020-07" db="EMBL/GenBank/DDBJ databases">
        <title>Genomic Encyclopedia of Type Strains, Phase IV (KMG-IV): sequencing the most valuable type-strain genomes for metagenomic binning, comparative biology and taxonomic classification.</title>
        <authorList>
            <person name="Goeker M."/>
        </authorList>
    </citation>
    <scope>NUCLEOTIDE SEQUENCE [LARGE SCALE GENOMIC DNA]</scope>
    <source>
        <strain evidence="10 11">DSM 45533</strain>
    </source>
</reference>
<dbReference type="InterPro" id="IPR011006">
    <property type="entry name" value="CheY-like_superfamily"/>
</dbReference>
<evidence type="ECO:0000259" key="9">
    <source>
        <dbReference type="PROSITE" id="PS51755"/>
    </source>
</evidence>
<dbReference type="PROSITE" id="PS50110">
    <property type="entry name" value="RESPONSE_REGULATORY"/>
    <property type="match status" value="1"/>
</dbReference>
<dbReference type="InterPro" id="IPR001867">
    <property type="entry name" value="OmpR/PhoB-type_DNA-bd"/>
</dbReference>
<evidence type="ECO:0000256" key="5">
    <source>
        <dbReference type="ARBA" id="ARBA00023163"/>
    </source>
</evidence>
<dbReference type="GO" id="GO:0032993">
    <property type="term" value="C:protein-DNA complex"/>
    <property type="evidence" value="ECO:0007669"/>
    <property type="project" value="TreeGrafter"/>
</dbReference>
<keyword evidence="2" id="KW-0902">Two-component regulatory system</keyword>
<dbReference type="GO" id="GO:0000976">
    <property type="term" value="F:transcription cis-regulatory region binding"/>
    <property type="evidence" value="ECO:0007669"/>
    <property type="project" value="TreeGrafter"/>
</dbReference>
<evidence type="ECO:0000256" key="6">
    <source>
        <dbReference type="PROSITE-ProRule" id="PRU00169"/>
    </source>
</evidence>
<keyword evidence="11" id="KW-1185">Reference proteome</keyword>
<dbReference type="GO" id="GO:0006355">
    <property type="term" value="P:regulation of DNA-templated transcription"/>
    <property type="evidence" value="ECO:0007669"/>
    <property type="project" value="InterPro"/>
</dbReference>
<keyword evidence="3" id="KW-0805">Transcription regulation</keyword>
<evidence type="ECO:0000256" key="4">
    <source>
        <dbReference type="ARBA" id="ARBA00023125"/>
    </source>
</evidence>
<dbReference type="InterPro" id="IPR001789">
    <property type="entry name" value="Sig_transdc_resp-reg_receiver"/>
</dbReference>
<evidence type="ECO:0000256" key="2">
    <source>
        <dbReference type="ARBA" id="ARBA00023012"/>
    </source>
</evidence>
<evidence type="ECO:0000313" key="11">
    <source>
        <dbReference type="Proteomes" id="UP000530928"/>
    </source>
</evidence>
<dbReference type="AlphaFoldDB" id="A0A7W0CEX0"/>
<name>A0A7W0CEX0_9ACTN</name>
<feature type="modified residue" description="4-aspartylphosphate" evidence="6">
    <location>
        <position position="56"/>
    </location>
</feature>
<evidence type="ECO:0000256" key="7">
    <source>
        <dbReference type="PROSITE-ProRule" id="PRU01091"/>
    </source>
</evidence>
<dbReference type="InterPro" id="IPR039420">
    <property type="entry name" value="WalR-like"/>
</dbReference>
<dbReference type="PROSITE" id="PS51755">
    <property type="entry name" value="OMPR_PHOB"/>
    <property type="match status" value="1"/>
</dbReference>
<dbReference type="Gene3D" id="1.10.10.10">
    <property type="entry name" value="Winged helix-like DNA-binding domain superfamily/Winged helix DNA-binding domain"/>
    <property type="match status" value="1"/>
</dbReference>
<dbReference type="PANTHER" id="PTHR48111:SF28">
    <property type="entry name" value="TRANSCRIPTIONAL REGULATORY PROTEIN TCRX-RELATED"/>
    <property type="match status" value="1"/>
</dbReference>
<feature type="DNA-binding region" description="OmpR/PhoB-type" evidence="7">
    <location>
        <begin position="132"/>
        <end position="226"/>
    </location>
</feature>
<dbReference type="Pfam" id="PF00486">
    <property type="entry name" value="Trans_reg_C"/>
    <property type="match status" value="1"/>
</dbReference>
<dbReference type="FunFam" id="3.40.50.2300:FF:000001">
    <property type="entry name" value="DNA-binding response regulator PhoB"/>
    <property type="match status" value="1"/>
</dbReference>
<sequence>MNDRRIHILVVDDEPPLTELLTMAMRLAGWEALPAHDGESAVKQARAVLPDAVVLDWMLPDMDGLQVLQRLRALSPTLPVLMLTAKDEVADRIAGLTAGADDYVTKPFSLEEIIVRMRGLLRRSGAAQAPPDSRLTLGDLVMDQDTHEVWRAGKPVQLTPTEFELLRFLLNNPRRVLSKTQILEHVWGYDFGGNSNVVELYVSYLRRKLGVQLIHTVRGAGYVVKPPR</sequence>
<dbReference type="EMBL" id="JACDUR010000001">
    <property type="protein sequence ID" value="MBA2889887.1"/>
    <property type="molecule type" value="Genomic_DNA"/>
</dbReference>
<dbReference type="Proteomes" id="UP000530928">
    <property type="component" value="Unassembled WGS sequence"/>
</dbReference>
<keyword evidence="5" id="KW-0804">Transcription</keyword>
<evidence type="ECO:0000256" key="3">
    <source>
        <dbReference type="ARBA" id="ARBA00023015"/>
    </source>
</evidence>
<dbReference type="Gene3D" id="6.10.250.690">
    <property type="match status" value="1"/>
</dbReference>
<dbReference type="PANTHER" id="PTHR48111">
    <property type="entry name" value="REGULATOR OF RPOS"/>
    <property type="match status" value="1"/>
</dbReference>
<dbReference type="InterPro" id="IPR036388">
    <property type="entry name" value="WH-like_DNA-bd_sf"/>
</dbReference>
<dbReference type="FunFam" id="1.10.10.10:FF:000005">
    <property type="entry name" value="Two-component system response regulator"/>
    <property type="match status" value="1"/>
</dbReference>
<dbReference type="CDD" id="cd00383">
    <property type="entry name" value="trans_reg_C"/>
    <property type="match status" value="1"/>
</dbReference>
<evidence type="ECO:0000313" key="10">
    <source>
        <dbReference type="EMBL" id="MBA2889887.1"/>
    </source>
</evidence>